<feature type="domain" description="GIT Spa2 homology (SHD)" evidence="2">
    <location>
        <begin position="186"/>
        <end position="216"/>
    </location>
</feature>
<feature type="compositionally biased region" description="Polar residues" evidence="1">
    <location>
        <begin position="283"/>
        <end position="297"/>
    </location>
</feature>
<comment type="caution">
    <text evidence="3">The sequence shown here is derived from an EMBL/GenBank/DDBJ whole genome shotgun (WGS) entry which is preliminary data.</text>
</comment>
<dbReference type="InterPro" id="IPR039892">
    <property type="entry name" value="Spa2/Sph1"/>
</dbReference>
<feature type="domain" description="GIT Spa2 homology (SHD)" evidence="2">
    <location>
        <begin position="129"/>
        <end position="159"/>
    </location>
</feature>
<gene>
    <name evidence="3" type="ORF">B0I35DRAFT_211643</name>
</gene>
<dbReference type="InterPro" id="IPR056439">
    <property type="entry name" value="VBS_C3G9"/>
</dbReference>
<feature type="compositionally biased region" description="Polar residues" evidence="1">
    <location>
        <begin position="35"/>
        <end position="53"/>
    </location>
</feature>
<evidence type="ECO:0000259" key="2">
    <source>
        <dbReference type="SMART" id="SM00555"/>
    </source>
</evidence>
<feature type="compositionally biased region" description="Basic and acidic residues" evidence="1">
    <location>
        <begin position="406"/>
        <end position="424"/>
    </location>
</feature>
<evidence type="ECO:0000313" key="3">
    <source>
        <dbReference type="EMBL" id="KAH7321305.1"/>
    </source>
</evidence>
<dbReference type="SMART" id="SM00555">
    <property type="entry name" value="GIT"/>
    <property type="match status" value="2"/>
</dbReference>
<accession>A0A8K0WSH9</accession>
<dbReference type="InterPro" id="IPR013724">
    <property type="entry name" value="GIT_SHD"/>
</dbReference>
<organism evidence="3 4">
    <name type="scientific">Stachybotrys elegans</name>
    <dbReference type="NCBI Taxonomy" id="80388"/>
    <lineage>
        <taxon>Eukaryota</taxon>
        <taxon>Fungi</taxon>
        <taxon>Dikarya</taxon>
        <taxon>Ascomycota</taxon>
        <taxon>Pezizomycotina</taxon>
        <taxon>Sordariomycetes</taxon>
        <taxon>Hypocreomycetidae</taxon>
        <taxon>Hypocreales</taxon>
        <taxon>Stachybotryaceae</taxon>
        <taxon>Stachybotrys</taxon>
    </lineage>
</organism>
<feature type="compositionally biased region" description="Acidic residues" evidence="1">
    <location>
        <begin position="299"/>
        <end position="311"/>
    </location>
</feature>
<dbReference type="PANTHER" id="PTHR21601">
    <property type="entry name" value="SPA2 PROTEIN"/>
    <property type="match status" value="1"/>
</dbReference>
<feature type="compositionally biased region" description="Basic and acidic residues" evidence="1">
    <location>
        <begin position="448"/>
        <end position="465"/>
    </location>
</feature>
<feature type="region of interest" description="Disordered" evidence="1">
    <location>
        <begin position="216"/>
        <end position="334"/>
    </location>
</feature>
<reference evidence="3" key="1">
    <citation type="journal article" date="2021" name="Nat. Commun.">
        <title>Genetic determinants of endophytism in the Arabidopsis root mycobiome.</title>
        <authorList>
            <person name="Mesny F."/>
            <person name="Miyauchi S."/>
            <person name="Thiergart T."/>
            <person name="Pickel B."/>
            <person name="Atanasova L."/>
            <person name="Karlsson M."/>
            <person name="Huettel B."/>
            <person name="Barry K.W."/>
            <person name="Haridas S."/>
            <person name="Chen C."/>
            <person name="Bauer D."/>
            <person name="Andreopoulos W."/>
            <person name="Pangilinan J."/>
            <person name="LaButti K."/>
            <person name="Riley R."/>
            <person name="Lipzen A."/>
            <person name="Clum A."/>
            <person name="Drula E."/>
            <person name="Henrissat B."/>
            <person name="Kohler A."/>
            <person name="Grigoriev I.V."/>
            <person name="Martin F.M."/>
            <person name="Hacquard S."/>
        </authorList>
    </citation>
    <scope>NUCLEOTIDE SEQUENCE</scope>
    <source>
        <strain evidence="3">MPI-CAGE-CH-0235</strain>
    </source>
</reference>
<sequence>MSLAGPNAPLSPVSVGGSEWSVGKYQGPDDGPYPNNRSNLASPPISGGSNDAMSLNGFPAPTRSNTGGPSPPPSVGARSSSGTNIYARSERNSTRGGDMDETVLGEHYRTLRTFLQSRDPNAKSQPNKARDKLLRLSSVQFFELSTDVFDELIRRQAAARAPPNIPNGPPAFLMPEKNFHPKRNQARQRLSSLGPPRFRDLAADVFHELERRFPRFAGGDIPRGGSAMSNRSGPGGPFPPRGPSAMRRPSDASSIRGPPPFDAYGIPPSPGMPPSEFGRPMQKQLNQNNTIVPNKSTMVEEDDDGADDDGSDAYVDRESKRSAGSGVASETDKKLIEDYQSQLRELRDKLDGMEDAMKKKDDEMNAALENERSRAANVDTDRQEWDQLRRSLEDKLSEAQSLNDSMKQELDRMRDDHDDETRRLQDQLQQMQINAANMNASSRNANPELERENEELRSSLREQQRVTEEVRREAQDFLQEMRALSQQSTSTYERQLELEKSVQELEREVREWRNRYARTKTQLRDLRGSSFDSPTMDQNAAQYLRETGFVEDTGLVKDVHVTKFQIAIDELLRTARSEDPRKVMEAMKLVVVSVRRITKDLDEATPQDDEFGQRQGKLRAKVSATANGLITASKNFAAGAGMFPVSVLDAAASHLSASIIEVLRLAKIRVTPASELEQDEDDEVMSPVGSANGFYSPVKHSNGSSISSEALPPPPAFQGLGGFRASADSSAYSPVNSPRESLEPKPLGINGAMNGMANGNGYNNYPPANGYSIQARDTQAEDLRIYVSDQSALIVSDIQNLVGLIRGDAGIDKITQQIASIDGIALNIIGETQRCANPNMVVRLDDCRQRLLEASDRGRQMAGSGISPEDREWRMWSQTLPPIAFEINREIKELSQRLDRLASPTAADDFS</sequence>
<dbReference type="GO" id="GO:0005826">
    <property type="term" value="C:actomyosin contractile ring"/>
    <property type="evidence" value="ECO:0007669"/>
    <property type="project" value="TreeGrafter"/>
</dbReference>
<dbReference type="Proteomes" id="UP000813444">
    <property type="component" value="Unassembled WGS sequence"/>
</dbReference>
<dbReference type="Pfam" id="PF23742">
    <property type="entry name" value="VBS_C3G9"/>
    <property type="match status" value="1"/>
</dbReference>
<feature type="region of interest" description="Disordered" evidence="1">
    <location>
        <begin position="1"/>
        <end position="101"/>
    </location>
</feature>
<protein>
    <recommendedName>
        <fullName evidence="2">GIT Spa2 homology (SHD) domain-containing protein</fullName>
    </recommendedName>
</protein>
<feature type="compositionally biased region" description="Low complexity" evidence="1">
    <location>
        <begin position="436"/>
        <end position="446"/>
    </location>
</feature>
<dbReference type="Pfam" id="PF08518">
    <property type="entry name" value="GIT_SHD"/>
    <property type="match status" value="2"/>
</dbReference>
<evidence type="ECO:0000256" key="1">
    <source>
        <dbReference type="SAM" id="MobiDB-lite"/>
    </source>
</evidence>
<dbReference type="GO" id="GO:0005078">
    <property type="term" value="F:MAP-kinase scaffold activity"/>
    <property type="evidence" value="ECO:0007669"/>
    <property type="project" value="TreeGrafter"/>
</dbReference>
<feature type="compositionally biased region" description="Polar residues" evidence="1">
    <location>
        <begin position="77"/>
        <end position="86"/>
    </location>
</feature>
<dbReference type="AlphaFoldDB" id="A0A8K0WSH9"/>
<dbReference type="EMBL" id="JAGPNK010000005">
    <property type="protein sequence ID" value="KAH7321305.1"/>
    <property type="molecule type" value="Genomic_DNA"/>
</dbReference>
<dbReference type="OrthoDB" id="5588096at2759"/>
<feature type="region of interest" description="Disordered" evidence="1">
    <location>
        <begin position="396"/>
        <end position="424"/>
    </location>
</feature>
<keyword evidence="4" id="KW-1185">Reference proteome</keyword>
<feature type="compositionally biased region" description="Pro residues" evidence="1">
    <location>
        <begin position="257"/>
        <end position="273"/>
    </location>
</feature>
<dbReference type="PANTHER" id="PTHR21601:SF0">
    <property type="entry name" value="PROTEIN SPA2-RELATED"/>
    <property type="match status" value="1"/>
</dbReference>
<proteinExistence type="predicted"/>
<dbReference type="GO" id="GO:1902716">
    <property type="term" value="C:cell cortex of growing cell tip"/>
    <property type="evidence" value="ECO:0007669"/>
    <property type="project" value="TreeGrafter"/>
</dbReference>
<feature type="region of interest" description="Disordered" evidence="1">
    <location>
        <begin position="436"/>
        <end position="465"/>
    </location>
</feature>
<name>A0A8K0WSH9_9HYPO</name>
<evidence type="ECO:0000313" key="4">
    <source>
        <dbReference type="Proteomes" id="UP000813444"/>
    </source>
</evidence>